<dbReference type="RefSeq" id="WP_250339363.1">
    <property type="nucleotide sequence ID" value="NZ_CP063231.1"/>
</dbReference>
<sequence length="109" mass="11899">MDNVMPRHEALDLSGRGHVVNGPTDNAEEEDHQGNEASNPPGDAAYKTICLLFCPMDIWLHERSFHVIHQPAQLSNPSPTEGCSSYLKPGIASIDPYRQCHKHAAAKAG</sequence>
<keyword evidence="3" id="KW-1185">Reference proteome</keyword>
<organism evidence="2 3">
    <name type="scientific">Luteibacter flocculans</name>
    <dbReference type="NCBI Taxonomy" id="2780091"/>
    <lineage>
        <taxon>Bacteria</taxon>
        <taxon>Pseudomonadati</taxon>
        <taxon>Pseudomonadota</taxon>
        <taxon>Gammaproteobacteria</taxon>
        <taxon>Lysobacterales</taxon>
        <taxon>Rhodanobacteraceae</taxon>
        <taxon>Luteibacter</taxon>
    </lineage>
</organism>
<feature type="region of interest" description="Disordered" evidence="1">
    <location>
        <begin position="1"/>
        <end position="41"/>
    </location>
</feature>
<proteinExistence type="predicted"/>
<evidence type="ECO:0000313" key="2">
    <source>
        <dbReference type="EMBL" id="URL58671.1"/>
    </source>
</evidence>
<evidence type="ECO:0000313" key="3">
    <source>
        <dbReference type="Proteomes" id="UP001056681"/>
    </source>
</evidence>
<name>A0ABY4T244_9GAMM</name>
<dbReference type="EMBL" id="CP063231">
    <property type="protein sequence ID" value="URL58671.1"/>
    <property type="molecule type" value="Genomic_DNA"/>
</dbReference>
<feature type="compositionally biased region" description="Basic and acidic residues" evidence="1">
    <location>
        <begin position="1"/>
        <end position="11"/>
    </location>
</feature>
<evidence type="ECO:0000256" key="1">
    <source>
        <dbReference type="SAM" id="MobiDB-lite"/>
    </source>
</evidence>
<protein>
    <submittedName>
        <fullName evidence="2">Uncharacterized protein</fullName>
    </submittedName>
</protein>
<dbReference type="Proteomes" id="UP001056681">
    <property type="component" value="Chromosome"/>
</dbReference>
<gene>
    <name evidence="2" type="ORF">IM816_00580</name>
</gene>
<reference evidence="2" key="1">
    <citation type="submission" date="2020-10" db="EMBL/GenBank/DDBJ databases">
        <title>Whole-genome sequence of Luteibacter sp. EIF3.</title>
        <authorList>
            <person name="Friedrich I."/>
            <person name="Hertel R."/>
            <person name="Daniel R."/>
        </authorList>
    </citation>
    <scope>NUCLEOTIDE SEQUENCE</scope>
    <source>
        <strain evidence="2">EIF3</strain>
    </source>
</reference>
<accession>A0ABY4T244</accession>